<gene>
    <name evidence="1" type="ORF">IAB19_04950</name>
</gene>
<dbReference type="InterPro" id="IPR011518">
    <property type="entry name" value="Transposase_36"/>
</dbReference>
<accession>A0A9D9DAX1</accession>
<reference evidence="1" key="2">
    <citation type="journal article" date="2021" name="PeerJ">
        <title>Extensive microbial diversity within the chicken gut microbiome revealed by metagenomics and culture.</title>
        <authorList>
            <person name="Gilroy R."/>
            <person name="Ravi A."/>
            <person name="Getino M."/>
            <person name="Pursley I."/>
            <person name="Horton D.L."/>
            <person name="Alikhan N.F."/>
            <person name="Baker D."/>
            <person name="Gharbi K."/>
            <person name="Hall N."/>
            <person name="Watson M."/>
            <person name="Adriaenssens E.M."/>
            <person name="Foster-Nyarko E."/>
            <person name="Jarju S."/>
            <person name="Secka A."/>
            <person name="Antonio M."/>
            <person name="Oren A."/>
            <person name="Chaudhuri R.R."/>
            <person name="La Ragione R."/>
            <person name="Hildebrand F."/>
            <person name="Pallen M.J."/>
        </authorList>
    </citation>
    <scope>NUCLEOTIDE SEQUENCE</scope>
    <source>
        <strain evidence="1">17213</strain>
    </source>
</reference>
<dbReference type="EMBL" id="JADINH010000106">
    <property type="protein sequence ID" value="MBO8415708.1"/>
    <property type="molecule type" value="Genomic_DNA"/>
</dbReference>
<sequence length="344" mass="37840">MNLEEHKLTEFIGRMMPLLDERQRRLFLGSLADALGRGAVSCLNKITGVSRVTISQGRKEAAQLSADPGARPGSRELEQIRRAGAGRKSVSENYPDITAELLSLIDGSSWGSKAEALSWTTLSLRQLARALQDKGFEISFSSVQELLLELHFTLQQQNCSAAAQLEYSRQFESLNSCVRLFFEQGQPVIFVEVKRSDQDFQVKAQGAADTEYCADFCDFNRAQGWQHDCISPESAEPAVQAIRRWWQELGRELYPQAAELLITADLSGCSGADGGVWHAALQQFAADSSLSLKLCHLPPATWRWNKPVVQRLLTLCCKNRPGHPVQTSAVSVSLMGSAGSTGVP</sequence>
<name>A0A9D9DAX1_9GAMM</name>
<dbReference type="AlphaFoldDB" id="A0A9D9DAX1"/>
<protein>
    <recommendedName>
        <fullName evidence="3">ISAzo13 family transposase</fullName>
    </recommendedName>
</protein>
<evidence type="ECO:0000313" key="2">
    <source>
        <dbReference type="Proteomes" id="UP000823631"/>
    </source>
</evidence>
<dbReference type="Proteomes" id="UP000823631">
    <property type="component" value="Unassembled WGS sequence"/>
</dbReference>
<evidence type="ECO:0008006" key="3">
    <source>
        <dbReference type="Google" id="ProtNLM"/>
    </source>
</evidence>
<organism evidence="1 2">
    <name type="scientific">Candidatus Avisuccinivibrio stercorigallinarum</name>
    <dbReference type="NCBI Taxonomy" id="2840704"/>
    <lineage>
        <taxon>Bacteria</taxon>
        <taxon>Pseudomonadati</taxon>
        <taxon>Pseudomonadota</taxon>
        <taxon>Gammaproteobacteria</taxon>
        <taxon>Aeromonadales</taxon>
        <taxon>Succinivibrionaceae</taxon>
        <taxon>Succinivibrionaceae incertae sedis</taxon>
        <taxon>Candidatus Avisuccinivibrio</taxon>
    </lineage>
</organism>
<proteinExistence type="predicted"/>
<dbReference type="Pfam" id="PF07592">
    <property type="entry name" value="DDE_Tnp_ISAZ013"/>
    <property type="match status" value="1"/>
</dbReference>
<reference evidence="1" key="1">
    <citation type="submission" date="2020-10" db="EMBL/GenBank/DDBJ databases">
        <authorList>
            <person name="Gilroy R."/>
        </authorList>
    </citation>
    <scope>NUCLEOTIDE SEQUENCE</scope>
    <source>
        <strain evidence="1">17213</strain>
    </source>
</reference>
<comment type="caution">
    <text evidence="1">The sequence shown here is derived from an EMBL/GenBank/DDBJ whole genome shotgun (WGS) entry which is preliminary data.</text>
</comment>
<evidence type="ECO:0000313" key="1">
    <source>
        <dbReference type="EMBL" id="MBO8415708.1"/>
    </source>
</evidence>